<comment type="subcellular location">
    <subcellularLocation>
        <location evidence="1">Nucleus</location>
    </subcellularLocation>
</comment>
<dbReference type="OrthoDB" id="39175at2759"/>
<evidence type="ECO:0000256" key="1">
    <source>
        <dbReference type="ARBA" id="ARBA00004123"/>
    </source>
</evidence>
<reference evidence="7 8" key="1">
    <citation type="journal article" date="2021" name="Nat. Commun.">
        <title>Genetic determinants of endophytism in the Arabidopsis root mycobiome.</title>
        <authorList>
            <person name="Mesny F."/>
            <person name="Miyauchi S."/>
            <person name="Thiergart T."/>
            <person name="Pickel B."/>
            <person name="Atanasova L."/>
            <person name="Karlsson M."/>
            <person name="Huettel B."/>
            <person name="Barry K.W."/>
            <person name="Haridas S."/>
            <person name="Chen C."/>
            <person name="Bauer D."/>
            <person name="Andreopoulos W."/>
            <person name="Pangilinan J."/>
            <person name="LaButti K."/>
            <person name="Riley R."/>
            <person name="Lipzen A."/>
            <person name="Clum A."/>
            <person name="Drula E."/>
            <person name="Henrissat B."/>
            <person name="Kohler A."/>
            <person name="Grigoriev I.V."/>
            <person name="Martin F.M."/>
            <person name="Hacquard S."/>
        </authorList>
    </citation>
    <scope>NUCLEOTIDE SEQUENCE [LARGE SCALE GENOMIC DNA]</scope>
    <source>
        <strain evidence="7 8">MPI-CAGE-CH-0241</strain>
    </source>
</reference>
<keyword evidence="4" id="KW-0804">Transcription</keyword>
<evidence type="ECO:0000313" key="8">
    <source>
        <dbReference type="Proteomes" id="UP000777438"/>
    </source>
</evidence>
<dbReference type="GO" id="GO:0000981">
    <property type="term" value="F:DNA-binding transcription factor activity, RNA polymerase II-specific"/>
    <property type="evidence" value="ECO:0007669"/>
    <property type="project" value="InterPro"/>
</dbReference>
<evidence type="ECO:0000256" key="5">
    <source>
        <dbReference type="ARBA" id="ARBA00023242"/>
    </source>
</evidence>
<sequence>MASSIQIFAKASNICLSCRVRKQKCDRALPKCSRCAAKLKRCDYTAQMNLSGHAYNDQPAEALVHRRSAGYDLSWRGSIGLLRATHEIHEPSFLKLVYHILDLTSVTIPSLLEDYLATIHPWFPVLGKDQLQATCFNLSTSSKPLSSLLLLVLLLVTRHPCGPEDHPGTSVLYTTLKQLGATLRPIADSYCDLLQCNLLIALYECGQGLTNEAFLTLSSSVALNKLNASFVTQTRSGETNNPDVAQYERIILILDRTIFWSDLNRQTPLICPSQEPIGQGFQSGLPPLAQNSSDGALERLRLTSQVALISGRALQYIYDAKGDGTLPKEYDALARGAGNMVADLMREKESHSWMFCDGIAMGLSYLVALHQTAVRQTNAPKGSKEYLALRSSRCMAWDMCKISMDMIKPSNVSQLSFVGMCHVFRAAVIISEAFGDDVTAEELEELLPTLCWFSERWAVGVEYLTRIKCSIKFLRK</sequence>
<dbReference type="InterPro" id="IPR036864">
    <property type="entry name" value="Zn2-C6_fun-type_DNA-bd_sf"/>
</dbReference>
<dbReference type="Pfam" id="PF00172">
    <property type="entry name" value="Zn_clus"/>
    <property type="match status" value="1"/>
</dbReference>
<dbReference type="GO" id="GO:0005634">
    <property type="term" value="C:nucleus"/>
    <property type="evidence" value="ECO:0007669"/>
    <property type="project" value="UniProtKB-SubCell"/>
</dbReference>
<keyword evidence="3" id="KW-0805">Transcription regulation</keyword>
<evidence type="ECO:0000256" key="4">
    <source>
        <dbReference type="ARBA" id="ARBA00023163"/>
    </source>
</evidence>
<proteinExistence type="predicted"/>
<dbReference type="InterPro" id="IPR050815">
    <property type="entry name" value="TF_fung"/>
</dbReference>
<dbReference type="SUPFAM" id="SSF57701">
    <property type="entry name" value="Zn2/Cys6 DNA-binding domain"/>
    <property type="match status" value="1"/>
</dbReference>
<dbReference type="InterPro" id="IPR001138">
    <property type="entry name" value="Zn2Cys6_DnaBD"/>
</dbReference>
<dbReference type="PROSITE" id="PS50048">
    <property type="entry name" value="ZN2_CY6_FUNGAL_2"/>
    <property type="match status" value="1"/>
</dbReference>
<name>A0A9P8VPQ3_9HYPO</name>
<dbReference type="PANTHER" id="PTHR47338:SF20">
    <property type="entry name" value="ZN(II)2CYS6 TRANSCRIPTION FACTOR (EUROFUNG)"/>
    <property type="match status" value="1"/>
</dbReference>
<dbReference type="CDD" id="cd00067">
    <property type="entry name" value="GAL4"/>
    <property type="match status" value="1"/>
</dbReference>
<dbReference type="Gene3D" id="4.10.240.10">
    <property type="entry name" value="Zn(2)-C6 fungal-type DNA-binding domain"/>
    <property type="match status" value="1"/>
</dbReference>
<evidence type="ECO:0000256" key="3">
    <source>
        <dbReference type="ARBA" id="ARBA00023015"/>
    </source>
</evidence>
<keyword evidence="8" id="KW-1185">Reference proteome</keyword>
<dbReference type="AlphaFoldDB" id="A0A9P8VPQ3"/>
<evidence type="ECO:0000259" key="6">
    <source>
        <dbReference type="PROSITE" id="PS50048"/>
    </source>
</evidence>
<dbReference type="CDD" id="cd12148">
    <property type="entry name" value="fungal_TF_MHR"/>
    <property type="match status" value="1"/>
</dbReference>
<evidence type="ECO:0000256" key="2">
    <source>
        <dbReference type="ARBA" id="ARBA00022723"/>
    </source>
</evidence>
<dbReference type="GO" id="GO:0008270">
    <property type="term" value="F:zinc ion binding"/>
    <property type="evidence" value="ECO:0007669"/>
    <property type="project" value="InterPro"/>
</dbReference>
<protein>
    <recommendedName>
        <fullName evidence="6">Zn(2)-C6 fungal-type domain-containing protein</fullName>
    </recommendedName>
</protein>
<dbReference type="Proteomes" id="UP000777438">
    <property type="component" value="Unassembled WGS sequence"/>
</dbReference>
<gene>
    <name evidence="7" type="ORF">B0T10DRAFT_502678</name>
</gene>
<keyword evidence="2" id="KW-0479">Metal-binding</keyword>
<accession>A0A9P8VPQ3</accession>
<evidence type="ECO:0000313" key="7">
    <source>
        <dbReference type="EMBL" id="KAH6866255.1"/>
    </source>
</evidence>
<dbReference type="PANTHER" id="PTHR47338">
    <property type="entry name" value="ZN(II)2CYS6 TRANSCRIPTION FACTOR (EUROFUNG)-RELATED"/>
    <property type="match status" value="1"/>
</dbReference>
<dbReference type="EMBL" id="JAGPYM010000124">
    <property type="protein sequence ID" value="KAH6866255.1"/>
    <property type="molecule type" value="Genomic_DNA"/>
</dbReference>
<organism evidence="7 8">
    <name type="scientific">Thelonectria olida</name>
    <dbReference type="NCBI Taxonomy" id="1576542"/>
    <lineage>
        <taxon>Eukaryota</taxon>
        <taxon>Fungi</taxon>
        <taxon>Dikarya</taxon>
        <taxon>Ascomycota</taxon>
        <taxon>Pezizomycotina</taxon>
        <taxon>Sordariomycetes</taxon>
        <taxon>Hypocreomycetidae</taxon>
        <taxon>Hypocreales</taxon>
        <taxon>Nectriaceae</taxon>
        <taxon>Thelonectria</taxon>
    </lineage>
</organism>
<dbReference type="SMART" id="SM00066">
    <property type="entry name" value="GAL4"/>
    <property type="match status" value="1"/>
</dbReference>
<feature type="domain" description="Zn(2)-C6 fungal-type" evidence="6">
    <location>
        <begin position="14"/>
        <end position="44"/>
    </location>
</feature>
<keyword evidence="5" id="KW-0539">Nucleus</keyword>
<comment type="caution">
    <text evidence="7">The sequence shown here is derived from an EMBL/GenBank/DDBJ whole genome shotgun (WGS) entry which is preliminary data.</text>
</comment>